<organism evidence="14 15">
    <name type="scientific">Thalassospira indica</name>
    <dbReference type="NCBI Taxonomy" id="1891279"/>
    <lineage>
        <taxon>Bacteria</taxon>
        <taxon>Pseudomonadati</taxon>
        <taxon>Pseudomonadota</taxon>
        <taxon>Alphaproteobacteria</taxon>
        <taxon>Rhodospirillales</taxon>
        <taxon>Thalassospiraceae</taxon>
        <taxon>Thalassospira</taxon>
    </lineage>
</organism>
<dbReference type="GO" id="GO:0008703">
    <property type="term" value="F:5-amino-6-(5-phosphoribosylamino)uracil reductase activity"/>
    <property type="evidence" value="ECO:0007669"/>
    <property type="project" value="UniProtKB-EC"/>
</dbReference>
<name>A0ABM6XZA7_9PROT</name>
<dbReference type="Gene3D" id="3.40.430.10">
    <property type="entry name" value="Dihydrofolate Reductase, subunit A"/>
    <property type="match status" value="1"/>
</dbReference>
<sequence length="382" mass="40547">MGKKRRTQSNDSPAFSEDDRHFMRVALSLSKRGLGNVWPNPSVGCVLVSSDGTIVGRGHTQPGGRPHAERVALDLAGPLARGATAYVTLEPCSHVGKTPPCATGLIKAGVSRVVSALTDPDPRVSGRGHEMLRDAGIQVDVGLYAIDARRVNEGFLSKAERSRPFVTLKLASTLDARSATADGESQWITGAGARESGHMLRANHDAILVGAKTVIADDPSLTCRLAGRSHHSPVRIILDRAGDVPVTAKLVQTADDVPTWLVTADKNFAELSEKFEKTAVKVICAACAGDHLDLHDVLRKLADEGLTRVLVESGGNLAAGLIRARVIDRIIHFVAPSVIGGDGKAMIADLGLKQLADAPHFKRTSVREVGADIAVTYDKITE</sequence>
<keyword evidence="12 14" id="KW-0378">Hydrolase</keyword>
<comment type="pathway">
    <text evidence="2 12">Cofactor biosynthesis; riboflavin biosynthesis; 5-amino-6-(D-ribitylamino)uracil from GTP: step 2/4.</text>
</comment>
<dbReference type="InterPro" id="IPR011549">
    <property type="entry name" value="RibD_C"/>
</dbReference>
<dbReference type="InterPro" id="IPR002734">
    <property type="entry name" value="RibDG_C"/>
</dbReference>
<evidence type="ECO:0000256" key="3">
    <source>
        <dbReference type="ARBA" id="ARBA00004910"/>
    </source>
</evidence>
<dbReference type="PANTHER" id="PTHR38011:SF7">
    <property type="entry name" value="2,5-DIAMINO-6-RIBOSYLAMINO-4(3H)-PYRIMIDINONE 5'-PHOSPHATE REDUCTASE"/>
    <property type="match status" value="1"/>
</dbReference>
<evidence type="ECO:0000256" key="5">
    <source>
        <dbReference type="ARBA" id="ARBA00007417"/>
    </source>
</evidence>
<evidence type="ECO:0000256" key="4">
    <source>
        <dbReference type="ARBA" id="ARBA00005259"/>
    </source>
</evidence>
<evidence type="ECO:0000256" key="8">
    <source>
        <dbReference type="ARBA" id="ARBA00022833"/>
    </source>
</evidence>
<dbReference type="Proteomes" id="UP000256971">
    <property type="component" value="Chromosome"/>
</dbReference>
<evidence type="ECO:0000256" key="12">
    <source>
        <dbReference type="PIRNR" id="PIRNR006769"/>
    </source>
</evidence>
<keyword evidence="10 12" id="KW-0560">Oxidoreductase</keyword>
<dbReference type="PROSITE" id="PS51747">
    <property type="entry name" value="CYT_DCMP_DEAMINASES_2"/>
    <property type="match status" value="1"/>
</dbReference>
<proteinExistence type="inferred from homology"/>
<feature type="domain" description="CMP/dCMP-type deaminase" evidence="13">
    <location>
        <begin position="17"/>
        <end position="139"/>
    </location>
</feature>
<dbReference type="NCBIfam" id="TIGR00227">
    <property type="entry name" value="ribD_Cterm"/>
    <property type="match status" value="1"/>
</dbReference>
<evidence type="ECO:0000256" key="6">
    <source>
        <dbReference type="ARBA" id="ARBA00022619"/>
    </source>
</evidence>
<evidence type="ECO:0000256" key="1">
    <source>
        <dbReference type="ARBA" id="ARBA00002151"/>
    </source>
</evidence>
<keyword evidence="9 12" id="KW-0521">NADP</keyword>
<comment type="catalytic activity">
    <reaction evidence="12">
        <text>2,5-diamino-6-hydroxy-4-(5-phosphoribosylamino)-pyrimidine + H2O + H(+) = 5-amino-6-(5-phospho-D-ribosylamino)uracil + NH4(+)</text>
        <dbReference type="Rhea" id="RHEA:21868"/>
        <dbReference type="ChEBI" id="CHEBI:15377"/>
        <dbReference type="ChEBI" id="CHEBI:15378"/>
        <dbReference type="ChEBI" id="CHEBI:28938"/>
        <dbReference type="ChEBI" id="CHEBI:58453"/>
        <dbReference type="ChEBI" id="CHEBI:58614"/>
        <dbReference type="EC" id="3.5.4.26"/>
    </reaction>
</comment>
<dbReference type="InterPro" id="IPR050765">
    <property type="entry name" value="Riboflavin_Biosynth_HTPR"/>
</dbReference>
<dbReference type="InterPro" id="IPR002125">
    <property type="entry name" value="CMP_dCMP_dom"/>
</dbReference>
<dbReference type="NCBIfam" id="TIGR00326">
    <property type="entry name" value="eubact_ribD"/>
    <property type="match status" value="1"/>
</dbReference>
<dbReference type="InterPro" id="IPR016192">
    <property type="entry name" value="APOBEC/CMP_deaminase_Zn-bd"/>
</dbReference>
<evidence type="ECO:0000256" key="9">
    <source>
        <dbReference type="ARBA" id="ARBA00022857"/>
    </source>
</evidence>
<comment type="similarity">
    <text evidence="5 12">In the C-terminal section; belongs to the HTP reductase family.</text>
</comment>
<comment type="catalytic activity">
    <reaction evidence="12">
        <text>5-amino-6-(5-phospho-D-ribitylamino)uracil + NADP(+) = 5-amino-6-(5-phospho-D-ribosylamino)uracil + NADPH + H(+)</text>
        <dbReference type="Rhea" id="RHEA:17845"/>
        <dbReference type="ChEBI" id="CHEBI:15378"/>
        <dbReference type="ChEBI" id="CHEBI:57783"/>
        <dbReference type="ChEBI" id="CHEBI:58349"/>
        <dbReference type="ChEBI" id="CHEBI:58421"/>
        <dbReference type="ChEBI" id="CHEBI:58453"/>
        <dbReference type="EC" id="1.1.1.193"/>
    </reaction>
</comment>
<dbReference type="InterPro" id="IPR024072">
    <property type="entry name" value="DHFR-like_dom_sf"/>
</dbReference>
<accession>A0ABM6XZA7</accession>
<dbReference type="EC" id="3.5.4.26" evidence="12"/>
<evidence type="ECO:0000313" key="14">
    <source>
        <dbReference type="EMBL" id="AXO15019.1"/>
    </source>
</evidence>
<dbReference type="SUPFAM" id="SSF53597">
    <property type="entry name" value="Dihydrofolate reductase-like"/>
    <property type="match status" value="1"/>
</dbReference>
<dbReference type="CDD" id="cd01284">
    <property type="entry name" value="Riboflavin_deaminase-reductase"/>
    <property type="match status" value="1"/>
</dbReference>
<comment type="similarity">
    <text evidence="4 12">In the N-terminal section; belongs to the cytidine and deoxycytidylate deaminase family.</text>
</comment>
<dbReference type="PROSITE" id="PS00903">
    <property type="entry name" value="CYT_DCMP_DEAMINASES_1"/>
    <property type="match status" value="1"/>
</dbReference>
<keyword evidence="11" id="KW-0511">Multifunctional enzyme</keyword>
<dbReference type="GO" id="GO:0008835">
    <property type="term" value="F:diaminohydroxyphosphoribosylaminopyrimidine deaminase activity"/>
    <property type="evidence" value="ECO:0007669"/>
    <property type="project" value="UniProtKB-EC"/>
</dbReference>
<keyword evidence="6 12" id="KW-0686">Riboflavin biosynthesis</keyword>
<dbReference type="InterPro" id="IPR016193">
    <property type="entry name" value="Cytidine_deaminase-like"/>
</dbReference>
<comment type="function">
    <text evidence="1 12">Converts 2,5-diamino-6-(ribosylamino)-4(3h)-pyrimidinone 5'-phosphate into 5-amino-6-(ribosylamino)-2,4(1h,3h)-pyrimidinedione 5'-phosphate.</text>
</comment>
<gene>
    <name evidence="14" type="primary">ribD</name>
    <name evidence="14" type="ORF">DY252_12880</name>
</gene>
<dbReference type="EMBL" id="CP031555">
    <property type="protein sequence ID" value="AXO15019.1"/>
    <property type="molecule type" value="Genomic_DNA"/>
</dbReference>
<dbReference type="Pfam" id="PF01872">
    <property type="entry name" value="RibD_C"/>
    <property type="match status" value="1"/>
</dbReference>
<keyword evidence="7 12" id="KW-0479">Metal-binding</keyword>
<keyword evidence="15" id="KW-1185">Reference proteome</keyword>
<reference evidence="14 15" key="1">
    <citation type="submission" date="2018-08" db="EMBL/GenBank/DDBJ databases">
        <title>Complete genome sequence of type strain Thalassospira indica MCCC 1A01103T, isolated from isolated from deep seawater of the Indian Ocean.</title>
        <authorList>
            <person name="Liu Y."/>
        </authorList>
    </citation>
    <scope>NUCLEOTIDE SEQUENCE [LARGE SCALE GENOMIC DNA]</scope>
    <source>
        <strain evidence="14 15">PB8BT</strain>
    </source>
</reference>
<evidence type="ECO:0000256" key="11">
    <source>
        <dbReference type="ARBA" id="ARBA00023268"/>
    </source>
</evidence>
<evidence type="ECO:0000259" key="13">
    <source>
        <dbReference type="PROSITE" id="PS51747"/>
    </source>
</evidence>
<dbReference type="PANTHER" id="PTHR38011">
    <property type="entry name" value="DIHYDROFOLATE REDUCTASE FAMILY PROTEIN (AFU_ORTHOLOGUE AFUA_8G06820)"/>
    <property type="match status" value="1"/>
</dbReference>
<dbReference type="InterPro" id="IPR004794">
    <property type="entry name" value="Eubact_RibD"/>
</dbReference>
<dbReference type="PIRSF" id="PIRSF006769">
    <property type="entry name" value="RibD"/>
    <property type="match status" value="1"/>
</dbReference>
<comment type="pathway">
    <text evidence="3 12">Cofactor biosynthesis; riboflavin biosynthesis; 5-amino-6-(D-ribitylamino)uracil from GTP: step 3/4.</text>
</comment>
<evidence type="ECO:0000256" key="2">
    <source>
        <dbReference type="ARBA" id="ARBA00004882"/>
    </source>
</evidence>
<evidence type="ECO:0000256" key="7">
    <source>
        <dbReference type="ARBA" id="ARBA00022723"/>
    </source>
</evidence>
<comment type="cofactor">
    <cofactor evidence="12">
        <name>Zn(2+)</name>
        <dbReference type="ChEBI" id="CHEBI:29105"/>
    </cofactor>
    <text evidence="12">Binds 1 zinc ion.</text>
</comment>
<protein>
    <recommendedName>
        <fullName evidence="12">Riboflavin biosynthesis protein RibD</fullName>
    </recommendedName>
    <domain>
        <recommendedName>
            <fullName evidence="12">Diaminohydroxyphosphoribosylaminopyrimidine deaminase</fullName>
            <shortName evidence="12">DRAP deaminase</shortName>
            <ecNumber evidence="12">3.5.4.26</ecNumber>
        </recommendedName>
        <alternativeName>
            <fullName evidence="12">Riboflavin-specific deaminase</fullName>
        </alternativeName>
    </domain>
    <domain>
        <recommendedName>
            <fullName evidence="12">5-amino-6-(5-phosphoribosylamino)uracil reductase</fullName>
            <ecNumber evidence="12">1.1.1.193</ecNumber>
        </recommendedName>
        <alternativeName>
            <fullName evidence="12">HTP reductase</fullName>
        </alternativeName>
    </domain>
</protein>
<keyword evidence="8 12" id="KW-0862">Zinc</keyword>
<dbReference type="SUPFAM" id="SSF53927">
    <property type="entry name" value="Cytidine deaminase-like"/>
    <property type="match status" value="1"/>
</dbReference>
<evidence type="ECO:0000256" key="10">
    <source>
        <dbReference type="ARBA" id="ARBA00023002"/>
    </source>
</evidence>
<dbReference type="Pfam" id="PF00383">
    <property type="entry name" value="dCMP_cyt_deam_1"/>
    <property type="match status" value="1"/>
</dbReference>
<dbReference type="EC" id="1.1.1.193" evidence="12"/>
<dbReference type="Gene3D" id="3.40.140.10">
    <property type="entry name" value="Cytidine Deaminase, domain 2"/>
    <property type="match status" value="1"/>
</dbReference>
<evidence type="ECO:0000313" key="15">
    <source>
        <dbReference type="Proteomes" id="UP000256971"/>
    </source>
</evidence>